<gene>
    <name evidence="4" type="ORF">C2E25_12255</name>
</gene>
<evidence type="ECO:0000259" key="3">
    <source>
        <dbReference type="PROSITE" id="PS51186"/>
    </source>
</evidence>
<comment type="caution">
    <text evidence="4">The sequence shown here is derived from an EMBL/GenBank/DDBJ whole genome shotgun (WGS) entry which is preliminary data.</text>
</comment>
<evidence type="ECO:0000313" key="5">
    <source>
        <dbReference type="Proteomes" id="UP000236340"/>
    </source>
</evidence>
<keyword evidence="2" id="KW-0012">Acyltransferase</keyword>
<dbReference type="Pfam" id="PF00583">
    <property type="entry name" value="Acetyltransf_1"/>
    <property type="match status" value="1"/>
</dbReference>
<dbReference type="GO" id="GO:0008080">
    <property type="term" value="F:N-acetyltransferase activity"/>
    <property type="evidence" value="ECO:0007669"/>
    <property type="project" value="InterPro"/>
</dbReference>
<accession>A0A2K2H8B3</accession>
<dbReference type="InterPro" id="IPR000182">
    <property type="entry name" value="GNAT_dom"/>
</dbReference>
<evidence type="ECO:0000313" key="4">
    <source>
        <dbReference type="EMBL" id="PNU19507.1"/>
    </source>
</evidence>
<dbReference type="PROSITE" id="PS51186">
    <property type="entry name" value="GNAT"/>
    <property type="match status" value="1"/>
</dbReference>
<keyword evidence="1 4" id="KW-0808">Transferase</keyword>
<reference evidence="4 5" key="1">
    <citation type="journal article" date="2018" name="Genome Announc.">
        <title>Genome Sequence of Geothermobacter sp. HR-1 Iron Reducer from the Loihi Seamount.</title>
        <authorList>
            <person name="Smith H."/>
            <person name="Abuyen K."/>
            <person name="Tremblay J."/>
            <person name="Savalia P."/>
            <person name="Perez-Rodriguez I."/>
            <person name="Emerson D."/>
            <person name="Tully B."/>
            <person name="Amend J."/>
        </authorList>
    </citation>
    <scope>NUCLEOTIDE SEQUENCE [LARGE SCALE GENOMIC DNA]</scope>
    <source>
        <strain evidence="4 5">HR-1</strain>
    </source>
</reference>
<dbReference type="RefSeq" id="WP_103116021.1">
    <property type="nucleotide sequence ID" value="NZ_PPFX01000029.1"/>
</dbReference>
<dbReference type="PANTHER" id="PTHR43626">
    <property type="entry name" value="ACYL-COA N-ACYLTRANSFERASE"/>
    <property type="match status" value="1"/>
</dbReference>
<organism evidence="4 5">
    <name type="scientific">Geothermobacter hydrogeniphilus</name>
    <dbReference type="NCBI Taxonomy" id="1969733"/>
    <lineage>
        <taxon>Bacteria</taxon>
        <taxon>Pseudomonadati</taxon>
        <taxon>Thermodesulfobacteriota</taxon>
        <taxon>Desulfuromonadia</taxon>
        <taxon>Desulfuromonadales</taxon>
        <taxon>Geothermobacteraceae</taxon>
        <taxon>Geothermobacter</taxon>
    </lineage>
</organism>
<feature type="domain" description="N-acetyltransferase" evidence="3">
    <location>
        <begin position="1"/>
        <end position="138"/>
    </location>
</feature>
<dbReference type="Gene3D" id="3.40.630.30">
    <property type="match status" value="1"/>
</dbReference>
<sequence>MVRKAVIADAPVIHQLLNTYAGDGLMLSASLAEIYEYIRSFYVYVQQDRVVGTVRLQICWEDLAEIRSLAVAEEATGHGVGRQLVEACLQEARDLGLPQVFALTYKVGFFTRLGFNEIDKARLPQKIWRDCIKCAKFPECDETAVSLSLSPGKPPVS</sequence>
<dbReference type="OrthoDB" id="9793138at2"/>
<dbReference type="PANTHER" id="PTHR43626:SF4">
    <property type="entry name" value="GCN5-RELATED N-ACETYLTRANSFERASE 2, CHLOROPLASTIC"/>
    <property type="match status" value="1"/>
</dbReference>
<dbReference type="InterPro" id="IPR016181">
    <property type="entry name" value="Acyl_CoA_acyltransferase"/>
</dbReference>
<proteinExistence type="predicted"/>
<evidence type="ECO:0000256" key="2">
    <source>
        <dbReference type="ARBA" id="ARBA00023315"/>
    </source>
</evidence>
<protein>
    <submittedName>
        <fullName evidence="4">GNAT family N-acetyltransferase</fullName>
    </submittedName>
</protein>
<dbReference type="Proteomes" id="UP000236340">
    <property type="component" value="Unassembled WGS sequence"/>
</dbReference>
<dbReference type="AlphaFoldDB" id="A0A2K2H8B3"/>
<name>A0A2K2H8B3_9BACT</name>
<dbReference type="InterPro" id="IPR045039">
    <property type="entry name" value="NSI-like"/>
</dbReference>
<dbReference type="GO" id="GO:0005737">
    <property type="term" value="C:cytoplasm"/>
    <property type="evidence" value="ECO:0007669"/>
    <property type="project" value="TreeGrafter"/>
</dbReference>
<dbReference type="SUPFAM" id="SSF55729">
    <property type="entry name" value="Acyl-CoA N-acyltransferases (Nat)"/>
    <property type="match status" value="1"/>
</dbReference>
<evidence type="ECO:0000256" key="1">
    <source>
        <dbReference type="ARBA" id="ARBA00022679"/>
    </source>
</evidence>
<dbReference type="CDD" id="cd04301">
    <property type="entry name" value="NAT_SF"/>
    <property type="match status" value="1"/>
</dbReference>
<dbReference type="EMBL" id="PPFX01000029">
    <property type="protein sequence ID" value="PNU19507.1"/>
    <property type="molecule type" value="Genomic_DNA"/>
</dbReference>
<dbReference type="NCBIfam" id="NF005840">
    <property type="entry name" value="PRK07757.1"/>
    <property type="match status" value="1"/>
</dbReference>